<feature type="transmembrane region" description="Helical" evidence="8">
    <location>
        <begin position="32"/>
        <end position="50"/>
    </location>
</feature>
<keyword evidence="3" id="KW-1003">Cell membrane</keyword>
<comment type="caution">
    <text evidence="9">The sequence shown here is derived from an EMBL/GenBank/DDBJ whole genome shotgun (WGS) entry which is preliminary data.</text>
</comment>
<dbReference type="SUPFAM" id="SSF103481">
    <property type="entry name" value="Multidrug resistance efflux transporter EmrE"/>
    <property type="match status" value="1"/>
</dbReference>
<dbReference type="Proteomes" id="UP000191554">
    <property type="component" value="Unassembled WGS sequence"/>
</dbReference>
<evidence type="ECO:0000313" key="10">
    <source>
        <dbReference type="Proteomes" id="UP000191554"/>
    </source>
</evidence>
<comment type="similarity">
    <text evidence="7">Belongs to the drug/metabolite transporter (DMT) superfamily. Small multidrug resistance (SMR) (TC 2.A.7.1) family.</text>
</comment>
<feature type="transmembrane region" description="Helical" evidence="8">
    <location>
        <begin position="84"/>
        <end position="103"/>
    </location>
</feature>
<dbReference type="EMBL" id="MZGX01000041">
    <property type="protein sequence ID" value="OPX41919.1"/>
    <property type="molecule type" value="Genomic_DNA"/>
</dbReference>
<evidence type="ECO:0000256" key="5">
    <source>
        <dbReference type="ARBA" id="ARBA00022989"/>
    </source>
</evidence>
<gene>
    <name evidence="9" type="primary">qacC</name>
    <name evidence="9" type="ORF">CLHUN_42080</name>
</gene>
<keyword evidence="6 8" id="KW-0472">Membrane</keyword>
<organism evidence="9 10">
    <name type="scientific">Ruminiclostridium hungatei</name>
    <name type="common">Clostridium hungatei</name>
    <dbReference type="NCBI Taxonomy" id="48256"/>
    <lineage>
        <taxon>Bacteria</taxon>
        <taxon>Bacillati</taxon>
        <taxon>Bacillota</taxon>
        <taxon>Clostridia</taxon>
        <taxon>Eubacteriales</taxon>
        <taxon>Oscillospiraceae</taxon>
        <taxon>Ruminiclostridium</taxon>
    </lineage>
</organism>
<dbReference type="Gene3D" id="1.10.3730.20">
    <property type="match status" value="1"/>
</dbReference>
<name>A0A1V4SDB9_RUMHU</name>
<evidence type="ECO:0000256" key="6">
    <source>
        <dbReference type="ARBA" id="ARBA00023136"/>
    </source>
</evidence>
<evidence type="ECO:0000256" key="3">
    <source>
        <dbReference type="ARBA" id="ARBA00022475"/>
    </source>
</evidence>
<evidence type="ECO:0000256" key="2">
    <source>
        <dbReference type="ARBA" id="ARBA00022448"/>
    </source>
</evidence>
<feature type="transmembrane region" description="Helical" evidence="8">
    <location>
        <begin position="57"/>
        <end position="78"/>
    </location>
</feature>
<comment type="subcellular location">
    <subcellularLocation>
        <location evidence="1 7">Cell membrane</location>
        <topology evidence="1 7">Multi-pass membrane protein</topology>
    </subcellularLocation>
</comment>
<evidence type="ECO:0000256" key="7">
    <source>
        <dbReference type="RuleBase" id="RU003942"/>
    </source>
</evidence>
<dbReference type="PANTHER" id="PTHR30561">
    <property type="entry name" value="SMR FAMILY PROTON-DEPENDENT DRUG EFFLUX TRANSPORTER SUGE"/>
    <property type="match status" value="1"/>
</dbReference>
<accession>A0A1V4SDB9</accession>
<evidence type="ECO:0000313" key="9">
    <source>
        <dbReference type="EMBL" id="OPX41919.1"/>
    </source>
</evidence>
<keyword evidence="10" id="KW-1185">Reference proteome</keyword>
<dbReference type="PANTHER" id="PTHR30561:SF1">
    <property type="entry name" value="MULTIDRUG TRANSPORTER EMRE"/>
    <property type="match status" value="1"/>
</dbReference>
<dbReference type="InterPro" id="IPR045324">
    <property type="entry name" value="Small_multidrug_res"/>
</dbReference>
<dbReference type="Pfam" id="PF00893">
    <property type="entry name" value="Multi_Drug_Res"/>
    <property type="match status" value="1"/>
</dbReference>
<sequence length="107" mass="11642">MNWLYLGLAIVSEVCGTTFMKLSDGMTKLKFSVLMLVFYILSLSMLSLALKKIEIGVAYAIWSGIGIALITIVGIIFFKESISVSKIVFISFILVGAIGLNLFGTSH</sequence>
<dbReference type="OrthoDB" id="21828at2"/>
<dbReference type="GO" id="GO:0022857">
    <property type="term" value="F:transmembrane transporter activity"/>
    <property type="evidence" value="ECO:0007669"/>
    <property type="project" value="InterPro"/>
</dbReference>
<dbReference type="InterPro" id="IPR000390">
    <property type="entry name" value="Small_drug/metabolite_transptr"/>
</dbReference>
<keyword evidence="5 8" id="KW-1133">Transmembrane helix</keyword>
<keyword evidence="2" id="KW-0813">Transport</keyword>
<dbReference type="AlphaFoldDB" id="A0A1V4SDB9"/>
<keyword evidence="4 7" id="KW-0812">Transmembrane</keyword>
<evidence type="ECO:0000256" key="4">
    <source>
        <dbReference type="ARBA" id="ARBA00022692"/>
    </source>
</evidence>
<proteinExistence type="inferred from homology"/>
<evidence type="ECO:0000256" key="8">
    <source>
        <dbReference type="SAM" id="Phobius"/>
    </source>
</evidence>
<dbReference type="STRING" id="48256.CLHUN_42080"/>
<evidence type="ECO:0000256" key="1">
    <source>
        <dbReference type="ARBA" id="ARBA00004651"/>
    </source>
</evidence>
<dbReference type="RefSeq" id="WP_080066655.1">
    <property type="nucleotide sequence ID" value="NZ_MZGX01000041.1"/>
</dbReference>
<dbReference type="GO" id="GO:0005886">
    <property type="term" value="C:plasma membrane"/>
    <property type="evidence" value="ECO:0007669"/>
    <property type="project" value="UniProtKB-SubCell"/>
</dbReference>
<protein>
    <submittedName>
        <fullName evidence="9">Quaternary ammonium compound-resistance protein QacC</fullName>
    </submittedName>
</protein>
<dbReference type="FunFam" id="1.10.3730.20:FF:000001">
    <property type="entry name" value="Quaternary ammonium compound resistance transporter SugE"/>
    <property type="match status" value="1"/>
</dbReference>
<dbReference type="InterPro" id="IPR037185">
    <property type="entry name" value="EmrE-like"/>
</dbReference>
<reference evidence="9 10" key="1">
    <citation type="submission" date="2017-03" db="EMBL/GenBank/DDBJ databases">
        <title>Genome sequence of Clostridium hungatei DSM 14427.</title>
        <authorList>
            <person name="Poehlein A."/>
            <person name="Daniel R."/>
        </authorList>
    </citation>
    <scope>NUCLEOTIDE SEQUENCE [LARGE SCALE GENOMIC DNA]</scope>
    <source>
        <strain evidence="9 10">DSM 14427</strain>
    </source>
</reference>